<keyword evidence="2" id="KW-1185">Reference proteome</keyword>
<gene>
    <name evidence="1" type="ORF">B2M20_12765</name>
</gene>
<dbReference type="EMBL" id="MWPQ01000048">
    <property type="protein sequence ID" value="OPH82354.1"/>
    <property type="molecule type" value="Genomic_DNA"/>
</dbReference>
<organism evidence="1 2">
    <name type="scientific">Nitrobacter vulgaris</name>
    <dbReference type="NCBI Taxonomy" id="29421"/>
    <lineage>
        <taxon>Bacteria</taxon>
        <taxon>Pseudomonadati</taxon>
        <taxon>Pseudomonadota</taxon>
        <taxon>Alphaproteobacteria</taxon>
        <taxon>Hyphomicrobiales</taxon>
        <taxon>Nitrobacteraceae</taxon>
        <taxon>Nitrobacter</taxon>
    </lineage>
</organism>
<evidence type="ECO:0000313" key="1">
    <source>
        <dbReference type="EMBL" id="OPH82354.1"/>
    </source>
</evidence>
<dbReference type="Proteomes" id="UP000189940">
    <property type="component" value="Unassembled WGS sequence"/>
</dbReference>
<comment type="caution">
    <text evidence="1">The sequence shown here is derived from an EMBL/GenBank/DDBJ whole genome shotgun (WGS) entry which is preliminary data.</text>
</comment>
<accession>A0A1V4HWR2</accession>
<proteinExistence type="predicted"/>
<name>A0A1V4HWR2_NITVU</name>
<evidence type="ECO:0000313" key="2">
    <source>
        <dbReference type="Proteomes" id="UP000189940"/>
    </source>
</evidence>
<sequence>MLIVFASNQFEAKITTKATTVRSLHPRNKTRAPSFREIQQELSTNFEAIVHRSPFLIRRDEILFDAEKLNKHSLAAFATRAH</sequence>
<dbReference type="AlphaFoldDB" id="A0A1V4HWR2"/>
<reference evidence="1 2" key="1">
    <citation type="submission" date="2017-02" db="EMBL/GenBank/DDBJ databases">
        <title>Genome sequence of the nitrite-oxidizing bacterium Nitrobacter vulgaris strain Ab1.</title>
        <authorList>
            <person name="Mellbye B.L."/>
            <person name="Davis E.W."/>
            <person name="Spieck E."/>
            <person name="Chang J.H."/>
            <person name="Bottomley P.J."/>
            <person name="Sayavedra-Soto L.A."/>
        </authorList>
    </citation>
    <scope>NUCLEOTIDE SEQUENCE [LARGE SCALE GENOMIC DNA]</scope>
    <source>
        <strain evidence="1 2">Ab1</strain>
    </source>
</reference>
<protein>
    <submittedName>
        <fullName evidence="1">Uncharacterized protein</fullName>
    </submittedName>
</protein>